<dbReference type="InterPro" id="IPR003593">
    <property type="entry name" value="AAA+_ATPase"/>
</dbReference>
<dbReference type="InterPro" id="IPR003439">
    <property type="entry name" value="ABC_transporter-like_ATP-bd"/>
</dbReference>
<feature type="domain" description="ABC transporter" evidence="12">
    <location>
        <begin position="397"/>
        <end position="630"/>
    </location>
</feature>
<evidence type="ECO:0000256" key="4">
    <source>
        <dbReference type="ARBA" id="ARBA00022692"/>
    </source>
</evidence>
<keyword evidence="3" id="KW-0813">Transport</keyword>
<evidence type="ECO:0000256" key="11">
    <source>
        <dbReference type="SAM" id="Phobius"/>
    </source>
</evidence>
<dbReference type="Pfam" id="PF00005">
    <property type="entry name" value="ABC_tran"/>
    <property type="match status" value="2"/>
</dbReference>
<dbReference type="Pfam" id="PF12698">
    <property type="entry name" value="ABC2_membrane_3"/>
    <property type="match status" value="1"/>
</dbReference>
<dbReference type="GO" id="GO:0016887">
    <property type="term" value="F:ATP hydrolysis activity"/>
    <property type="evidence" value="ECO:0007669"/>
    <property type="project" value="InterPro"/>
</dbReference>
<keyword evidence="7" id="KW-0067">ATP-binding</keyword>
<dbReference type="GO" id="GO:0140359">
    <property type="term" value="F:ABC-type transporter activity"/>
    <property type="evidence" value="ECO:0007669"/>
    <property type="project" value="InterPro"/>
</dbReference>
<proteinExistence type="inferred from homology"/>
<keyword evidence="6" id="KW-0547">Nucleotide-binding</keyword>
<dbReference type="GO" id="GO:0005319">
    <property type="term" value="F:lipid transporter activity"/>
    <property type="evidence" value="ECO:0007669"/>
    <property type="project" value="TreeGrafter"/>
</dbReference>
<dbReference type="PANTHER" id="PTHR19229">
    <property type="entry name" value="ATP-BINDING CASSETTE TRANSPORTER SUBFAMILY A ABCA"/>
    <property type="match status" value="1"/>
</dbReference>
<dbReference type="Gene3D" id="3.40.50.300">
    <property type="entry name" value="P-loop containing nucleotide triphosphate hydrolases"/>
    <property type="match status" value="2"/>
</dbReference>
<evidence type="ECO:0000256" key="5">
    <source>
        <dbReference type="ARBA" id="ARBA00022737"/>
    </source>
</evidence>
<evidence type="ECO:0000256" key="6">
    <source>
        <dbReference type="ARBA" id="ARBA00022741"/>
    </source>
</evidence>
<dbReference type="PROSITE" id="PS50893">
    <property type="entry name" value="ABC_TRANSPORTER_2"/>
    <property type="match status" value="2"/>
</dbReference>
<feature type="region of interest" description="Disordered" evidence="10">
    <location>
        <begin position="1834"/>
        <end position="1875"/>
    </location>
</feature>
<dbReference type="GO" id="GO:0016020">
    <property type="term" value="C:membrane"/>
    <property type="evidence" value="ECO:0007669"/>
    <property type="project" value="UniProtKB-SubCell"/>
</dbReference>
<dbReference type="EMBL" id="NWSH01001571">
    <property type="protein sequence ID" value="PCG70832.1"/>
    <property type="molecule type" value="Genomic_DNA"/>
</dbReference>
<feature type="transmembrane region" description="Helical" evidence="11">
    <location>
        <begin position="215"/>
        <end position="240"/>
    </location>
</feature>
<evidence type="ECO:0000313" key="13">
    <source>
        <dbReference type="EMBL" id="PCG70832.1"/>
    </source>
</evidence>
<keyword evidence="8 11" id="KW-1133">Transmembrane helix</keyword>
<dbReference type="InterPro" id="IPR027417">
    <property type="entry name" value="P-loop_NTPase"/>
</dbReference>
<evidence type="ECO:0000256" key="1">
    <source>
        <dbReference type="ARBA" id="ARBA00004141"/>
    </source>
</evidence>
<comment type="subcellular location">
    <subcellularLocation>
        <location evidence="1">Membrane</location>
        <topology evidence="1">Multi-pass membrane protein</topology>
    </subcellularLocation>
</comment>
<evidence type="ECO:0000256" key="2">
    <source>
        <dbReference type="ARBA" id="ARBA00008869"/>
    </source>
</evidence>
<protein>
    <recommendedName>
        <fullName evidence="12">ABC transporter domain-containing protein</fullName>
    </recommendedName>
</protein>
<feature type="transmembrane region" description="Helical" evidence="11">
    <location>
        <begin position="996"/>
        <end position="1018"/>
    </location>
</feature>
<dbReference type="SUPFAM" id="SSF52540">
    <property type="entry name" value="P-loop containing nucleoside triphosphate hydrolases"/>
    <property type="match status" value="2"/>
</dbReference>
<feature type="transmembrane region" description="Helical" evidence="11">
    <location>
        <begin position="179"/>
        <end position="203"/>
    </location>
</feature>
<evidence type="ECO:0000256" key="9">
    <source>
        <dbReference type="ARBA" id="ARBA00023136"/>
    </source>
</evidence>
<feature type="transmembrane region" description="Helical" evidence="11">
    <location>
        <begin position="1060"/>
        <end position="1081"/>
    </location>
</feature>
<evidence type="ECO:0000256" key="3">
    <source>
        <dbReference type="ARBA" id="ARBA00022448"/>
    </source>
</evidence>
<feature type="transmembrane region" description="Helical" evidence="11">
    <location>
        <begin position="966"/>
        <end position="984"/>
    </location>
</feature>
<dbReference type="PANTHER" id="PTHR19229:SF36">
    <property type="entry name" value="ATP-BINDING CASSETTE SUB-FAMILY A MEMBER 2"/>
    <property type="match status" value="1"/>
</dbReference>
<evidence type="ECO:0000256" key="7">
    <source>
        <dbReference type="ARBA" id="ARBA00022840"/>
    </source>
</evidence>
<evidence type="ECO:0000259" key="12">
    <source>
        <dbReference type="PROSITE" id="PS50893"/>
    </source>
</evidence>
<feature type="transmembrane region" description="Helical" evidence="11">
    <location>
        <begin position="1135"/>
        <end position="1155"/>
    </location>
</feature>
<dbReference type="STRING" id="7102.A0A2A4JHG4"/>
<evidence type="ECO:0000256" key="8">
    <source>
        <dbReference type="ARBA" id="ARBA00022989"/>
    </source>
</evidence>
<keyword evidence="9 11" id="KW-0472">Membrane</keyword>
<dbReference type="CDD" id="cd03263">
    <property type="entry name" value="ABC_subfamily_A"/>
    <property type="match status" value="1"/>
</dbReference>
<feature type="compositionally biased region" description="Acidic residues" evidence="10">
    <location>
        <begin position="1839"/>
        <end position="1868"/>
    </location>
</feature>
<feature type="transmembrane region" description="Helical" evidence="11">
    <location>
        <begin position="323"/>
        <end position="341"/>
    </location>
</feature>
<dbReference type="GO" id="GO:0005524">
    <property type="term" value="F:ATP binding"/>
    <property type="evidence" value="ECO:0007669"/>
    <property type="project" value="UniProtKB-KW"/>
</dbReference>
<feature type="transmembrane region" description="Helical" evidence="11">
    <location>
        <begin position="916"/>
        <end position="936"/>
    </location>
</feature>
<reference evidence="13" key="1">
    <citation type="submission" date="2017-09" db="EMBL/GenBank/DDBJ databases">
        <title>Contemporary evolution of a Lepidopteran species, Heliothis virescens, in response to modern agricultural practices.</title>
        <authorList>
            <person name="Fritz M.L."/>
            <person name="Deyonke A.M."/>
            <person name="Papanicolaou A."/>
            <person name="Micinski S."/>
            <person name="Westbrook J."/>
            <person name="Gould F."/>
        </authorList>
    </citation>
    <scope>NUCLEOTIDE SEQUENCE [LARGE SCALE GENOMIC DNA]</scope>
    <source>
        <strain evidence="13">HvINT-</strain>
        <tissue evidence="13">Whole body</tissue>
    </source>
</reference>
<name>A0A2A4JHG4_HELVI</name>
<feature type="transmembrane region" description="Helical" evidence="11">
    <location>
        <begin position="246"/>
        <end position="266"/>
    </location>
</feature>
<feature type="transmembrane region" description="Helical" evidence="11">
    <location>
        <begin position="759"/>
        <end position="781"/>
    </location>
</feature>
<organism evidence="13">
    <name type="scientific">Heliothis virescens</name>
    <name type="common">Tobacco budworm moth</name>
    <dbReference type="NCBI Taxonomy" id="7102"/>
    <lineage>
        <taxon>Eukaryota</taxon>
        <taxon>Metazoa</taxon>
        <taxon>Ecdysozoa</taxon>
        <taxon>Arthropoda</taxon>
        <taxon>Hexapoda</taxon>
        <taxon>Insecta</taxon>
        <taxon>Pterygota</taxon>
        <taxon>Neoptera</taxon>
        <taxon>Endopterygota</taxon>
        <taxon>Lepidoptera</taxon>
        <taxon>Glossata</taxon>
        <taxon>Ditrysia</taxon>
        <taxon>Noctuoidea</taxon>
        <taxon>Noctuidae</taxon>
        <taxon>Heliothinae</taxon>
        <taxon>Heliothis</taxon>
    </lineage>
</organism>
<feature type="region of interest" description="Disordered" evidence="10">
    <location>
        <begin position="1769"/>
        <end position="1788"/>
    </location>
</feature>
<dbReference type="InterPro" id="IPR013525">
    <property type="entry name" value="ABC2_TM"/>
</dbReference>
<feature type="domain" description="ABC transporter" evidence="12">
    <location>
        <begin position="1205"/>
        <end position="1442"/>
    </location>
</feature>
<dbReference type="CDD" id="cd22249">
    <property type="entry name" value="UDM1_RNF168_RNF169-like"/>
    <property type="match status" value="1"/>
</dbReference>
<accession>A0A2A4JHG4</accession>
<keyword evidence="4 11" id="KW-0812">Transmembrane</keyword>
<comment type="similarity">
    <text evidence="2">Belongs to the ABC transporter superfamily. ABCA family.</text>
</comment>
<dbReference type="SMART" id="SM00382">
    <property type="entry name" value="AAA"/>
    <property type="match status" value="2"/>
</dbReference>
<feature type="transmembrane region" description="Helical" evidence="11">
    <location>
        <begin position="138"/>
        <end position="159"/>
    </location>
</feature>
<dbReference type="InterPro" id="IPR026082">
    <property type="entry name" value="ABCA"/>
</dbReference>
<dbReference type="InterPro" id="IPR031827">
    <property type="entry name" value="DUF4746"/>
</dbReference>
<sequence>MRSVEKYLNDDKSEIYPKQKWEFDYTVSPIDLNLLNTSSCGIVELHFQNNESFSQPNLEYTIRANTIRVKNKLDKGFNSFFNSFTPTEEVAPQHLGTLQWAVDKAYIQRVTDQNVGQDVQMLEIPKYISEELKSLHKFIIICTIVAPLPFFLSYSAGLIEERRSGLRELMKLSGVCSDVLRFSHILETTIIGFFYALPVAIVLKITSEPILPHSNFFLLALTILQHFVNTMALAFVTTALSQDFHLADFLGFLLYMSTFILDFIWYSYKEYKFIAYLACCILPHAPVYLYWDEVLYLETIGKGSQFSNMSIRHADNCMSVSRVWLFFYIQLAFVTTLAWYLDMVRPGHYGVSKKWNFMFKVSFWCPKKIRRTIAPDLLLKSQSQFIEKAPKKAEMAIQVYKVSKVFKQSQGRSEVVALDSVTFDCYRGEVTMLLGPNGAGKTTLMLIVAGMFRASKGTVYVNGMNVAHRVMELREDVGLCMQENICFRYLTVRENITFFRKLKRKLKEGFTVDQLLKKLKLSDVSDHYSSQLSSGTLRCLQVACVLAGDADVLVLDEPTTGMDIDVRHRLWDLLMVLRGRKTILMTTSCLEEANALGERIVILSNGTLKCHGTPTFLKNTIGASFNLSVVTHDSTHIAEVKDIVESIITEPNSTINGAKRITFSLPCKEYRKFPELFQALEAKKQVFGIDRMDVGMYMEEVFSSFIEKSEKDYIKNDTDTTFRHFTTKKYQGLQLTIRQIQLLQLRIIEYFLAKRYQFVVLRIIVPVMCLIIVTLTTNHVLRFDKIFSHHISSPRPRQLVYNVGPLRRSAIYDGMTQFPGVEPIFSEDIDKAFSDPKEGFMTDETIGFKITDNYTKIFHPLNPRRVSQSVNMFSNLYISMFLPFANNYIQTNYEPLMDLKLGNVKEPKSTFLCLKWTSWVTFLAIIPLTPIIILCIKERKCGIRDNHMMAGCTPFIHWLSKLSAHMLLYSVIIVIPVILISVLLDFDRTFQQGRYLGSIFAMLLMFGLAFLSQLYLLSFILHESLAISQIYITCIFFGVVLPLLLAVLEPSWRTSIYVAIPYIMLVCVGRTSPSFALGAGLGRLTLQARLNAYCSLNRRLCPDLIVDDYSFDTDHCCNSPLMEPFPYLTSYDSGLIDFINLMIHFILFGITVILLEYKIPQYLYEQFSSVNYKIPEEAFHDENVKKEKTHVQTMIRSKNHEDKILLVGNLHKDYKLEVRKKRRNAVRGVSFAAKLGECLAILGSQATGKSSVLNMCAGNLVMTRGKAIIQRQHIRINRLQYIHKISLTSSGGGLDDFMTGHQNLMFIAQLKGYSVNKAHRMSAMALRHMGLHVDDTVVSAYSSGSRRRLCLCNTMVLAPTVAFLDEPMRALDHFYKPLVAKALQRLMAEPATVVVAETSVDWRLLQSVITRIAIMSKGQFAAIGPAEQILQSVAKGYTARIKLRLVTAYRKDKYRVYVDDEESSDSDSDADSLASHSQTSLTYAQRIVDFKKEFLKAFRNSRLTGEHLSMLYFYIEDDDNTQLYSELFTKLQEFKEVFDDVVEDYYLSATTLEDVFWRLEHEKVPADEIETLKRFRDHSEPVYIFILNGKVTKVFRGVDTVRFAEVMRKELDYHRQQQAGVTLDRPVYELNEPTPDEMEWISATESEKEQEMTSLLARRSARQAVRKRHRATLMVPHLTDVNFVLFWPHCVHAHPELYEQWDANSWVEFISLKLNLINLNVSGIGATKALVRRILYEEEPSWDEGKSFMDFGLLKTAFDRYKTFSPTREEFNAQRRKERELQKEEQRRKHANYIAETRRLARLAKEEAFEAKRIEKEQRKLDLLKAGDLSALEKLKQEPDDEISDDEEPEGTVEEEEEESVTEEEPEEYLPPPGLLIPGFYAPPNDIAKSNGLAVLFPRLVHDRVTPQPEFLPQHVLVLLEISKRHKAIEAIKPYRHAIIHMGIFKASSPYKSVHIAYSVKQYDTLDNSSSNLDQLKLAFMLSVVVDVPLLHLMDLNPVHVSRDCSAGEQECAAMFPVDYGDEYPQFEDFD</sequence>
<comment type="caution">
    <text evidence="13">The sequence shown here is derived from an EMBL/GenBank/DDBJ whole genome shotgun (WGS) entry which is preliminary data.</text>
</comment>
<gene>
    <name evidence="13" type="ORF">B5V51_2543</name>
</gene>
<feature type="transmembrane region" description="Helical" evidence="11">
    <location>
        <begin position="1030"/>
        <end position="1048"/>
    </location>
</feature>
<dbReference type="Pfam" id="PF15928">
    <property type="entry name" value="DUF4746"/>
    <property type="match status" value="1"/>
</dbReference>
<evidence type="ECO:0000256" key="10">
    <source>
        <dbReference type="SAM" id="MobiDB-lite"/>
    </source>
</evidence>
<keyword evidence="5" id="KW-0677">Repeat</keyword>
<feature type="compositionally biased region" description="Basic and acidic residues" evidence="10">
    <location>
        <begin position="1769"/>
        <end position="1787"/>
    </location>
</feature>